<accession>A0A1H5Y765</accession>
<evidence type="ECO:0000313" key="3">
    <source>
        <dbReference type="EMBL" id="SEG19834.1"/>
    </source>
</evidence>
<gene>
    <name evidence="3" type="ORF">SAMN05421751_11528</name>
</gene>
<evidence type="ECO:0000313" key="4">
    <source>
        <dbReference type="Proteomes" id="UP000236742"/>
    </source>
</evidence>
<protein>
    <submittedName>
        <fullName evidence="3">DNA-binding transcriptional regulator, CsgD family</fullName>
    </submittedName>
</protein>
<dbReference type="InterPro" id="IPR000792">
    <property type="entry name" value="Tscrpt_reg_LuxR_C"/>
</dbReference>
<dbReference type="GO" id="GO:0006355">
    <property type="term" value="P:regulation of DNA-templated transcription"/>
    <property type="evidence" value="ECO:0007669"/>
    <property type="project" value="InterPro"/>
</dbReference>
<dbReference type="EMBL" id="FNVD01000015">
    <property type="protein sequence ID" value="SEG19834.1"/>
    <property type="molecule type" value="Genomic_DNA"/>
</dbReference>
<dbReference type="AlphaFoldDB" id="A0A1H5Y765"/>
<dbReference type="InterPro" id="IPR016032">
    <property type="entry name" value="Sig_transdc_resp-reg_C-effctor"/>
</dbReference>
<feature type="region of interest" description="Disordered" evidence="1">
    <location>
        <begin position="98"/>
        <end position="133"/>
    </location>
</feature>
<dbReference type="Pfam" id="PF00196">
    <property type="entry name" value="GerE"/>
    <property type="match status" value="1"/>
</dbReference>
<organism evidence="3 4">
    <name type="scientific">Jhaorihella thermophila</name>
    <dbReference type="NCBI Taxonomy" id="488547"/>
    <lineage>
        <taxon>Bacteria</taxon>
        <taxon>Pseudomonadati</taxon>
        <taxon>Pseudomonadota</taxon>
        <taxon>Alphaproteobacteria</taxon>
        <taxon>Rhodobacterales</taxon>
        <taxon>Paracoccaceae</taxon>
        <taxon>Jhaorihella</taxon>
    </lineage>
</organism>
<sequence length="387" mass="42149">MLIEKCRGISVPQVIHCDALSEVVGTISDFSMVWFDRGNACMPDGMVATSGQGGDLPGLLQKKDIPTQASGSLCEVVLLDPNADDTVTRLRGLVADLPESRDNIKTGDGANGATEPDDATETPPPDAGPEPGWKAFECVFQDGTRDVVVVWTAEPDDALRQILTVIWPGLRRLCLDEIRRSQAGLPDEAMLWLVQRKVNASVLVLDENCNLLQTNAAGADLIKRGDLLRVSAGRLCSVNERATAGLHRMVHDVFRASEKDRKAREYVLLLRSRKGADGQEHKQPLPLTLTPFQGSDGRKVLIALLPMPPEQDRIEHLARKMGLTPSEARVAALIRAGLPSREAARIAGLKIETFNTYAKRALAKMNVSGRADMAQMLTWQAAVERPS</sequence>
<dbReference type="SUPFAM" id="SSF46894">
    <property type="entry name" value="C-terminal effector domain of the bipartite response regulators"/>
    <property type="match status" value="1"/>
</dbReference>
<dbReference type="Gene3D" id="1.10.10.10">
    <property type="entry name" value="Winged helix-like DNA-binding domain superfamily/Winged helix DNA-binding domain"/>
    <property type="match status" value="1"/>
</dbReference>
<dbReference type="GO" id="GO:0003677">
    <property type="term" value="F:DNA binding"/>
    <property type="evidence" value="ECO:0007669"/>
    <property type="project" value="UniProtKB-KW"/>
</dbReference>
<name>A0A1H5Y765_9RHOB</name>
<feature type="domain" description="HTH luxR-type" evidence="2">
    <location>
        <begin position="320"/>
        <end position="377"/>
    </location>
</feature>
<evidence type="ECO:0000256" key="1">
    <source>
        <dbReference type="SAM" id="MobiDB-lite"/>
    </source>
</evidence>
<reference evidence="3 4" key="1">
    <citation type="submission" date="2016-10" db="EMBL/GenBank/DDBJ databases">
        <authorList>
            <person name="de Groot N.N."/>
        </authorList>
    </citation>
    <scope>NUCLEOTIDE SEQUENCE [LARGE SCALE GENOMIC DNA]</scope>
    <source>
        <strain evidence="3 4">DSM 23413</strain>
    </source>
</reference>
<dbReference type="SMART" id="SM00421">
    <property type="entry name" value="HTH_LUXR"/>
    <property type="match status" value="1"/>
</dbReference>
<dbReference type="InterPro" id="IPR036388">
    <property type="entry name" value="WH-like_DNA-bd_sf"/>
</dbReference>
<proteinExistence type="predicted"/>
<keyword evidence="3" id="KW-0238">DNA-binding</keyword>
<evidence type="ECO:0000259" key="2">
    <source>
        <dbReference type="SMART" id="SM00421"/>
    </source>
</evidence>
<dbReference type="Proteomes" id="UP000236742">
    <property type="component" value="Unassembled WGS sequence"/>
</dbReference>
<keyword evidence="4" id="KW-1185">Reference proteome</keyword>